<dbReference type="PANTHER" id="PTHR44943">
    <property type="entry name" value="CELLULOSE SYNTHASE OPERON PROTEIN C"/>
    <property type="match status" value="1"/>
</dbReference>
<dbReference type="Gene3D" id="1.25.40.10">
    <property type="entry name" value="Tetratricopeptide repeat domain"/>
    <property type="match status" value="5"/>
</dbReference>
<dbReference type="GO" id="GO:0008318">
    <property type="term" value="F:protein prenyltransferase activity"/>
    <property type="evidence" value="ECO:0007669"/>
    <property type="project" value="InterPro"/>
</dbReference>
<dbReference type="SMART" id="SM00028">
    <property type="entry name" value="TPR"/>
    <property type="match status" value="8"/>
</dbReference>
<dbReference type="PROSITE" id="PS50293">
    <property type="entry name" value="TPR_REGION"/>
    <property type="match status" value="1"/>
</dbReference>
<evidence type="ECO:0000313" key="5">
    <source>
        <dbReference type="Proteomes" id="UP000589516"/>
    </source>
</evidence>
<dbReference type="Pfam" id="PF14559">
    <property type="entry name" value="TPR_19"/>
    <property type="match status" value="2"/>
</dbReference>
<protein>
    <submittedName>
        <fullName evidence="4">Tetratricopeptide repeat protein</fullName>
    </submittedName>
</protein>
<evidence type="ECO:0000256" key="2">
    <source>
        <dbReference type="ARBA" id="ARBA00022803"/>
    </source>
</evidence>
<evidence type="ECO:0000313" key="4">
    <source>
        <dbReference type="EMBL" id="HIG63875.1"/>
    </source>
</evidence>
<dbReference type="InterPro" id="IPR002088">
    <property type="entry name" value="Prenyl_trans_a"/>
</dbReference>
<name>A0A7C7ZDY8_9ARCH</name>
<dbReference type="Pfam" id="PF13432">
    <property type="entry name" value="TPR_16"/>
    <property type="match status" value="2"/>
</dbReference>
<evidence type="ECO:0000256" key="3">
    <source>
        <dbReference type="PROSITE-ProRule" id="PRU00339"/>
    </source>
</evidence>
<dbReference type="Pfam" id="PF00515">
    <property type="entry name" value="TPR_1"/>
    <property type="match status" value="1"/>
</dbReference>
<reference evidence="5" key="1">
    <citation type="journal article" date="2019" name="bioRxiv">
        <title>Genome diversification in globally distributed novel marine Proteobacteria is linked to environmental adaptation.</title>
        <authorList>
            <person name="Zhou Z."/>
            <person name="Tran P.Q."/>
            <person name="Kieft K."/>
            <person name="Anantharaman K."/>
        </authorList>
    </citation>
    <scope>NUCLEOTIDE SEQUENCE [LARGE SCALE GENOMIC DNA]</scope>
</reference>
<organism evidence="4 5">
    <name type="scientific">Marine Group III euryarchaeote</name>
    <dbReference type="NCBI Taxonomy" id="2173149"/>
    <lineage>
        <taxon>Archaea</taxon>
        <taxon>Methanobacteriati</taxon>
        <taxon>Thermoplasmatota</taxon>
        <taxon>Thermoplasmata</taxon>
        <taxon>Candidatus Thermoprofundales</taxon>
    </lineage>
</organism>
<accession>A0A7C7ZDY8</accession>
<dbReference type="PANTHER" id="PTHR44943:SF4">
    <property type="entry name" value="TPR REPEAT-CONTAINING PROTEIN MJ0798"/>
    <property type="match status" value="1"/>
</dbReference>
<evidence type="ECO:0000256" key="1">
    <source>
        <dbReference type="ARBA" id="ARBA00022737"/>
    </source>
</evidence>
<dbReference type="PROSITE" id="PS51147">
    <property type="entry name" value="PFTA"/>
    <property type="match status" value="1"/>
</dbReference>
<comment type="caution">
    <text evidence="4">The sequence shown here is derived from an EMBL/GenBank/DDBJ whole genome shotgun (WGS) entry which is preliminary data.</text>
</comment>
<dbReference type="Proteomes" id="UP000589516">
    <property type="component" value="Unassembled WGS sequence"/>
</dbReference>
<dbReference type="InterPro" id="IPR019734">
    <property type="entry name" value="TPR_rpt"/>
</dbReference>
<dbReference type="AlphaFoldDB" id="A0A7C7ZDY8"/>
<dbReference type="PROSITE" id="PS50005">
    <property type="entry name" value="TPR"/>
    <property type="match status" value="4"/>
</dbReference>
<keyword evidence="2 3" id="KW-0802">TPR repeat</keyword>
<feature type="repeat" description="TPR" evidence="3">
    <location>
        <begin position="343"/>
        <end position="376"/>
    </location>
</feature>
<gene>
    <name evidence="4" type="ORF">EYQ16_05115</name>
</gene>
<dbReference type="InterPro" id="IPR011990">
    <property type="entry name" value="TPR-like_helical_dom_sf"/>
</dbReference>
<dbReference type="SUPFAM" id="SSF48452">
    <property type="entry name" value="TPR-like"/>
    <property type="match status" value="1"/>
</dbReference>
<keyword evidence="1" id="KW-0677">Repeat</keyword>
<feature type="repeat" description="TPR" evidence="3">
    <location>
        <begin position="309"/>
        <end position="342"/>
    </location>
</feature>
<feature type="repeat" description="TPR" evidence="3">
    <location>
        <begin position="209"/>
        <end position="242"/>
    </location>
</feature>
<proteinExistence type="predicted"/>
<dbReference type="EMBL" id="DUAV01000031">
    <property type="protein sequence ID" value="HIG63875.1"/>
    <property type="molecule type" value="Genomic_DNA"/>
</dbReference>
<dbReference type="InterPro" id="IPR051685">
    <property type="entry name" value="Ycf3/AcsC/BcsC/TPR_MFPF"/>
</dbReference>
<feature type="repeat" description="TPR" evidence="3">
    <location>
        <begin position="275"/>
        <end position="308"/>
    </location>
</feature>
<sequence length="438" mass="48788">MARLAAIRFRAAGASETLAPSLATLASSPIVSEPPSSSTFTRGHLTRIIKRCSGQRILTAPRWRPVPIDDSNHADELRAEGLAELKLGHYRRARRTLENALAAKPGSKRLRHDLGKVYLAAGQPEAALAELDQIPDAVSHSEIMWKDRALAQLLLGDPAEALACAERSLKIKPRYIAAHVLKARAQQALGNGTAALATLDAVARGKPDRELLYRRGKLLHAMGRYNDALQDFDAILARRPRDLAALEAKGLAHDQLDEPGAAAKALQQSLEAEDEVVYNDRGVALSRLGYNHRAIESYRRALAANPRYATCWFNLGKALFRVGNLKEALQAFTRATELNPKNRSAWNNRGVTLRQLNRIEETIPCYERAIELKEDYAWAWHNKGYALELLDRPREALKCYQNTLTHKSGHEHHDGSEWGQLMEDTNKAIVRIELILEN</sequence>